<dbReference type="RefSeq" id="WP_188605411.1">
    <property type="nucleotide sequence ID" value="NZ_BMIC01000001.1"/>
</dbReference>
<dbReference type="AlphaFoldDB" id="A0A8J2TR17"/>
<accession>A0A8J2TR17</accession>
<gene>
    <name evidence="1" type="ORF">GCM10011531_12110</name>
</gene>
<dbReference type="Proteomes" id="UP000598120">
    <property type="component" value="Unassembled WGS sequence"/>
</dbReference>
<evidence type="ECO:0000313" key="2">
    <source>
        <dbReference type="Proteomes" id="UP000598120"/>
    </source>
</evidence>
<protein>
    <recommendedName>
        <fullName evidence="3">YD repeat-containing protein</fullName>
    </recommendedName>
</protein>
<evidence type="ECO:0000313" key="1">
    <source>
        <dbReference type="EMBL" id="GFZ83036.1"/>
    </source>
</evidence>
<dbReference type="EMBL" id="BMIC01000001">
    <property type="protein sequence ID" value="GFZ83036.1"/>
    <property type="molecule type" value="Genomic_DNA"/>
</dbReference>
<evidence type="ECO:0008006" key="3">
    <source>
        <dbReference type="Google" id="ProtNLM"/>
    </source>
</evidence>
<reference evidence="1 2" key="1">
    <citation type="journal article" date="2014" name="Int. J. Syst. Evol. Microbiol.">
        <title>Complete genome sequence of Corynebacterium casei LMG S-19264T (=DSM 44701T), isolated from a smear-ripened cheese.</title>
        <authorList>
            <consortium name="US DOE Joint Genome Institute (JGI-PGF)"/>
            <person name="Walter F."/>
            <person name="Albersmeier A."/>
            <person name="Kalinowski J."/>
            <person name="Ruckert C."/>
        </authorList>
    </citation>
    <scope>NUCLEOTIDE SEQUENCE [LARGE SCALE GENOMIC DNA]</scope>
    <source>
        <strain evidence="1 2">CGMCC 1.15295</strain>
    </source>
</reference>
<keyword evidence="2" id="KW-1185">Reference proteome</keyword>
<sequence>MNKANLILSVSFLLLSFSYGQQKDTIYGKVKSIREKVIFLTERDNPKLNEIDSDYGHSGFIGPESTISQFKDIWYSTNFCYYINYERHFNENGFLIEDIWYNKKDSLENYYRYEYDNKDRLIRKIDSIYDLVYIDTHYYESDRHETIISQNSGLDFYNYQYKRYDENGKLIRQKSIDEYGTIDEYIFKYNDRGKLLYRIYKNPNSYRKVGERTWSWGIQDTIGNIYKDLVNKYDESNKLIERKRYGLNSDGDHKGIKLNEHTIFKYKNHNLIQEIKGYSSDRPYYTNYEYDKENRLTKKYYYTEKDSNTRRIEKYDYENVELKFLEYTEEDWSSKELRPYKIEFKYNYDKKGNWNEIVKKVDGIELYKWIRKIEYYK</sequence>
<comment type="caution">
    <text evidence="1">The sequence shown here is derived from an EMBL/GenBank/DDBJ whole genome shotgun (WGS) entry which is preliminary data.</text>
</comment>
<name>A0A8J2TR17_9FLAO</name>
<dbReference type="Gene3D" id="2.180.10.10">
    <property type="entry name" value="RHS repeat-associated core"/>
    <property type="match status" value="1"/>
</dbReference>
<organism evidence="1 2">
    <name type="scientific">Aquaticitalea lipolytica</name>
    <dbReference type="NCBI Taxonomy" id="1247562"/>
    <lineage>
        <taxon>Bacteria</taxon>
        <taxon>Pseudomonadati</taxon>
        <taxon>Bacteroidota</taxon>
        <taxon>Flavobacteriia</taxon>
        <taxon>Flavobacteriales</taxon>
        <taxon>Flavobacteriaceae</taxon>
        <taxon>Aquaticitalea</taxon>
    </lineage>
</organism>
<proteinExistence type="predicted"/>